<sequence length="101" mass="11715">MGFNDRNKLESRSRRSLVFYFQTLGMLILGRLLFVNNRVLKSSRCFCLLLFMKSPGILADCTYDMDFGKHVVLRAASSSTKEEHTNGVAVLVFFFYEEFRL</sequence>
<evidence type="ECO:0000313" key="3">
    <source>
        <dbReference type="Proteomes" id="UP001152300"/>
    </source>
</evidence>
<organism evidence="2 3">
    <name type="scientific">Sclerotinia nivalis</name>
    <dbReference type="NCBI Taxonomy" id="352851"/>
    <lineage>
        <taxon>Eukaryota</taxon>
        <taxon>Fungi</taxon>
        <taxon>Dikarya</taxon>
        <taxon>Ascomycota</taxon>
        <taxon>Pezizomycotina</taxon>
        <taxon>Leotiomycetes</taxon>
        <taxon>Helotiales</taxon>
        <taxon>Sclerotiniaceae</taxon>
        <taxon>Sclerotinia</taxon>
    </lineage>
</organism>
<comment type="caution">
    <text evidence="2">The sequence shown here is derived from an EMBL/GenBank/DDBJ whole genome shotgun (WGS) entry which is preliminary data.</text>
</comment>
<keyword evidence="1" id="KW-0472">Membrane</keyword>
<keyword evidence="1" id="KW-1133">Transmembrane helix</keyword>
<gene>
    <name evidence="2" type="ORF">OCU04_002110</name>
</gene>
<keyword evidence="1" id="KW-0812">Transmembrane</keyword>
<protein>
    <submittedName>
        <fullName evidence="2">Uncharacterized protein</fullName>
    </submittedName>
</protein>
<feature type="transmembrane region" description="Helical" evidence="1">
    <location>
        <begin position="17"/>
        <end position="34"/>
    </location>
</feature>
<reference evidence="2" key="1">
    <citation type="submission" date="2022-11" db="EMBL/GenBank/DDBJ databases">
        <title>Genome Resource of Sclerotinia nivalis Strain SnTB1, a Plant Pathogen Isolated from American Ginseng.</title>
        <authorList>
            <person name="Fan S."/>
        </authorList>
    </citation>
    <scope>NUCLEOTIDE SEQUENCE</scope>
    <source>
        <strain evidence="2">SnTB1</strain>
    </source>
</reference>
<name>A0A9X0AZH1_9HELO</name>
<proteinExistence type="predicted"/>
<keyword evidence="3" id="KW-1185">Reference proteome</keyword>
<accession>A0A9X0AZH1</accession>
<dbReference type="AlphaFoldDB" id="A0A9X0AZH1"/>
<dbReference type="EMBL" id="JAPEIS010000001">
    <property type="protein sequence ID" value="KAJ8071796.1"/>
    <property type="molecule type" value="Genomic_DNA"/>
</dbReference>
<evidence type="ECO:0000256" key="1">
    <source>
        <dbReference type="SAM" id="Phobius"/>
    </source>
</evidence>
<dbReference type="Proteomes" id="UP001152300">
    <property type="component" value="Unassembled WGS sequence"/>
</dbReference>
<evidence type="ECO:0000313" key="2">
    <source>
        <dbReference type="EMBL" id="KAJ8071796.1"/>
    </source>
</evidence>